<feature type="transmembrane region" description="Helical" evidence="1">
    <location>
        <begin position="271"/>
        <end position="291"/>
    </location>
</feature>
<dbReference type="GO" id="GO:0032934">
    <property type="term" value="F:sterol binding"/>
    <property type="evidence" value="ECO:0007669"/>
    <property type="project" value="TreeGrafter"/>
</dbReference>
<dbReference type="STRING" id="361077.A0A152A446"/>
<dbReference type="SUPFAM" id="SSF82866">
    <property type="entry name" value="Multidrug efflux transporter AcrB transmembrane domain"/>
    <property type="match status" value="1"/>
</dbReference>
<comment type="caution">
    <text evidence="2">The sequence shown here is derived from an EMBL/GenBank/DDBJ whole genome shotgun (WGS) entry which is preliminary data.</text>
</comment>
<dbReference type="OrthoDB" id="6510177at2759"/>
<evidence type="ECO:0000313" key="2">
    <source>
        <dbReference type="EMBL" id="KYR01018.1"/>
    </source>
</evidence>
<proteinExistence type="predicted"/>
<dbReference type="PANTHER" id="PTHR45727:SF2">
    <property type="entry name" value="NPC INTRACELLULAR CHOLESTEROL TRANSPORTER 1"/>
    <property type="match status" value="1"/>
</dbReference>
<dbReference type="EMBL" id="LODT01000011">
    <property type="protein sequence ID" value="KYR01018.1"/>
    <property type="molecule type" value="Genomic_DNA"/>
</dbReference>
<evidence type="ECO:0000313" key="3">
    <source>
        <dbReference type="Proteomes" id="UP000076078"/>
    </source>
</evidence>
<dbReference type="FunFam" id="1.20.1640.10:FF:000029">
    <property type="entry name" value="Putative Patched sphingolipid transporter"/>
    <property type="match status" value="1"/>
</dbReference>
<dbReference type="Proteomes" id="UP000076078">
    <property type="component" value="Unassembled WGS sequence"/>
</dbReference>
<protein>
    <submittedName>
        <fullName evidence="2">Niemann-Pick C type protein</fullName>
    </submittedName>
</protein>
<dbReference type="Gene3D" id="1.20.1640.10">
    <property type="entry name" value="Multidrug efflux transporter AcrB transmembrane domain"/>
    <property type="match status" value="1"/>
</dbReference>
<reference evidence="2 3" key="1">
    <citation type="submission" date="2015-12" db="EMBL/GenBank/DDBJ databases">
        <title>Dictyostelia acquired genes for synthesis and detection of signals that induce cell-type specialization by lateral gene transfer from prokaryotes.</title>
        <authorList>
            <person name="Gloeckner G."/>
            <person name="Schaap P."/>
        </authorList>
    </citation>
    <scope>NUCLEOTIDE SEQUENCE [LARGE SCALE GENOMIC DNA]</scope>
    <source>
        <strain evidence="2 3">TK</strain>
    </source>
</reference>
<dbReference type="PANTHER" id="PTHR45727">
    <property type="entry name" value="NPC INTRACELLULAR CHOLESTEROL TRANSPORTER 1"/>
    <property type="match status" value="1"/>
</dbReference>
<feature type="transmembrane region" description="Helical" evidence="1">
    <location>
        <begin position="297"/>
        <end position="322"/>
    </location>
</feature>
<organism evidence="2 3">
    <name type="scientific">Tieghemostelium lacteum</name>
    <name type="common">Slime mold</name>
    <name type="synonym">Dictyostelium lacteum</name>
    <dbReference type="NCBI Taxonomy" id="361077"/>
    <lineage>
        <taxon>Eukaryota</taxon>
        <taxon>Amoebozoa</taxon>
        <taxon>Evosea</taxon>
        <taxon>Eumycetozoa</taxon>
        <taxon>Dictyostelia</taxon>
        <taxon>Dictyosteliales</taxon>
        <taxon>Raperosteliaceae</taxon>
        <taxon>Tieghemostelium</taxon>
    </lineage>
</organism>
<keyword evidence="1" id="KW-0812">Transmembrane</keyword>
<dbReference type="AlphaFoldDB" id="A0A152A446"/>
<keyword evidence="3" id="KW-1185">Reference proteome</keyword>
<dbReference type="InParanoid" id="A0A152A446"/>
<sequence>MTKIMVIIVFVGMLLAGINFSFQLELGLDQRVALPSNSYLQQYFGDLQDLLEVGPPMYIVVKGAFNYTTAIDQNQLCTVGGCNNNSVVNIYNNAPYMTPGISSWLDDYIQWSQNPQCCFAYPNGTVCYGDPTCTPCFPSSADGRPPTDLFMQYLPTFLNFANNAVCTQAGLAYTADTNITNGGSTITASRFDGYHTTLRSQNDYINALRAAYWIADNQPNSDISIFPYSVFYIYFEQYLYIKSIAVMDILLALGGVFIVSLLLLANIIASLLVVICVGMVSVDLLGVMALWNVNLNAVSVVNVVMAVGISIEFCVHIAHTFIRSPKHLTKTEKAKYAISEMGSSIISGIFITKLLGVTVLGFSKSEIFQVYYFRMYISIVLLGALHGLVLLPVLLSYFGTDKLSFDRFCKSKKGAQINLIN</sequence>
<keyword evidence="1" id="KW-0472">Membrane</keyword>
<feature type="transmembrane region" description="Helical" evidence="1">
    <location>
        <begin position="343"/>
        <end position="363"/>
    </location>
</feature>
<feature type="transmembrane region" description="Helical" evidence="1">
    <location>
        <begin position="375"/>
        <end position="398"/>
    </location>
</feature>
<accession>A0A152A446</accession>
<gene>
    <name evidence="2" type="ORF">DLAC_02101</name>
</gene>
<evidence type="ECO:0000256" key="1">
    <source>
        <dbReference type="SAM" id="Phobius"/>
    </source>
</evidence>
<dbReference type="GO" id="GO:0015918">
    <property type="term" value="P:sterol transport"/>
    <property type="evidence" value="ECO:0007669"/>
    <property type="project" value="TreeGrafter"/>
</dbReference>
<name>A0A152A446_TIELA</name>
<keyword evidence="1" id="KW-1133">Transmembrane helix</keyword>
<dbReference type="GO" id="GO:0016020">
    <property type="term" value="C:membrane"/>
    <property type="evidence" value="ECO:0007669"/>
    <property type="project" value="TreeGrafter"/>
</dbReference>
<feature type="transmembrane region" description="Helical" evidence="1">
    <location>
        <begin position="239"/>
        <end position="264"/>
    </location>
</feature>